<keyword evidence="2" id="KW-1185">Reference proteome</keyword>
<evidence type="ECO:0000313" key="1">
    <source>
        <dbReference type="EMBL" id="VDM92125.1"/>
    </source>
</evidence>
<dbReference type="Proteomes" id="UP000277928">
    <property type="component" value="Unassembled WGS sequence"/>
</dbReference>
<sequence length="47" mass="5288">MNGNGNHEALLNSLLIKSKICRPRLVAKDGRSVLRQIGTPHPYRSIY</sequence>
<accession>A0A3P7M702</accession>
<reference evidence="1 2" key="1">
    <citation type="submission" date="2018-08" db="EMBL/GenBank/DDBJ databases">
        <authorList>
            <person name="Laetsch R D."/>
            <person name="Stevens L."/>
            <person name="Kumar S."/>
            <person name="Blaxter L. M."/>
        </authorList>
    </citation>
    <scope>NUCLEOTIDE SEQUENCE [LARGE SCALE GENOMIC DNA]</scope>
</reference>
<evidence type="ECO:0000313" key="2">
    <source>
        <dbReference type="Proteomes" id="UP000277928"/>
    </source>
</evidence>
<dbReference type="AlphaFoldDB" id="A0A3P7M702"/>
<name>A0A3P7M702_LITSI</name>
<gene>
    <name evidence="1" type="ORF">NLS_LOCUS9644</name>
</gene>
<feature type="non-terminal residue" evidence="1">
    <location>
        <position position="47"/>
    </location>
</feature>
<dbReference type="EMBL" id="UYRX01001772">
    <property type="protein sequence ID" value="VDM92125.1"/>
    <property type="molecule type" value="Genomic_DNA"/>
</dbReference>
<protein>
    <submittedName>
        <fullName evidence="1">Uncharacterized protein</fullName>
    </submittedName>
</protein>
<proteinExistence type="predicted"/>
<dbReference type="STRING" id="42156.A0A3P7M702"/>
<organism evidence="1 2">
    <name type="scientific">Litomosoides sigmodontis</name>
    <name type="common">Filarial nematode worm</name>
    <dbReference type="NCBI Taxonomy" id="42156"/>
    <lineage>
        <taxon>Eukaryota</taxon>
        <taxon>Metazoa</taxon>
        <taxon>Ecdysozoa</taxon>
        <taxon>Nematoda</taxon>
        <taxon>Chromadorea</taxon>
        <taxon>Rhabditida</taxon>
        <taxon>Spirurina</taxon>
        <taxon>Spiruromorpha</taxon>
        <taxon>Filarioidea</taxon>
        <taxon>Onchocercidae</taxon>
        <taxon>Litomosoides</taxon>
    </lineage>
</organism>